<organism evidence="1 2">
    <name type="scientific">Desulfitobacterium metallireducens DSM 15288</name>
    <dbReference type="NCBI Taxonomy" id="871968"/>
    <lineage>
        <taxon>Bacteria</taxon>
        <taxon>Bacillati</taxon>
        <taxon>Bacillota</taxon>
        <taxon>Clostridia</taxon>
        <taxon>Eubacteriales</taxon>
        <taxon>Desulfitobacteriaceae</taxon>
        <taxon>Desulfitobacterium</taxon>
    </lineage>
</organism>
<gene>
    <name evidence="1" type="ORF">DESME_09575</name>
</gene>
<keyword evidence="2" id="KW-1185">Reference proteome</keyword>
<evidence type="ECO:0000313" key="2">
    <source>
        <dbReference type="Proteomes" id="UP000010847"/>
    </source>
</evidence>
<sequence length="56" mass="6122">MNNQIKGITFGQGVTGSAQELIGLFFIKLKGQSQSDRGIFPKPIIRVGAYLRKMPA</sequence>
<protein>
    <submittedName>
        <fullName evidence="1">Uncharacterized protein</fullName>
    </submittedName>
</protein>
<evidence type="ECO:0000313" key="1">
    <source>
        <dbReference type="EMBL" id="AHF08610.1"/>
    </source>
</evidence>
<dbReference type="Proteomes" id="UP000010847">
    <property type="component" value="Chromosome"/>
</dbReference>
<name>W0ECK4_9FIRM</name>
<proteinExistence type="predicted"/>
<dbReference type="EMBL" id="CP007032">
    <property type="protein sequence ID" value="AHF08610.1"/>
    <property type="molecule type" value="Genomic_DNA"/>
</dbReference>
<dbReference type="KEGG" id="dmt:DESME_09575"/>
<accession>W0ECK4</accession>
<reference evidence="1 2" key="1">
    <citation type="submission" date="2013-12" db="EMBL/GenBank/DDBJ databases">
        <authorList>
            <consortium name="DOE Joint Genome Institute"/>
            <person name="Smidt H."/>
            <person name="Huntemann M."/>
            <person name="Han J."/>
            <person name="Chen A."/>
            <person name="Kyrpides N."/>
            <person name="Mavromatis K."/>
            <person name="Markowitz V."/>
            <person name="Palaniappan K."/>
            <person name="Ivanova N."/>
            <person name="Schaumberg A."/>
            <person name="Pati A."/>
            <person name="Liolios K."/>
            <person name="Nordberg H.P."/>
            <person name="Cantor M.N."/>
            <person name="Hua S.X."/>
            <person name="Woyke T."/>
        </authorList>
    </citation>
    <scope>NUCLEOTIDE SEQUENCE [LARGE SCALE GENOMIC DNA]</scope>
    <source>
        <strain evidence="2">DSM 15288</strain>
    </source>
</reference>
<dbReference type="STRING" id="871968.DESME_09575"/>
<dbReference type="AlphaFoldDB" id="W0ECK4"/>
<dbReference type="HOGENOM" id="CLU_3006785_0_0_9"/>